<keyword evidence="4" id="KW-1185">Reference proteome</keyword>
<reference evidence="3 4" key="1">
    <citation type="submission" date="2019-07" db="EMBL/GenBank/DDBJ databases">
        <title>Qingshengfaniella alkalisoli gen. nov., sp. nov., isolated from saline soil.</title>
        <authorList>
            <person name="Xu L."/>
            <person name="Huang X.-X."/>
            <person name="Sun J.-Q."/>
        </authorList>
    </citation>
    <scope>NUCLEOTIDE SEQUENCE [LARGE SCALE GENOMIC DNA]</scope>
    <source>
        <strain evidence="3 4">DSM 27279</strain>
    </source>
</reference>
<comment type="caution">
    <text evidence="3">The sequence shown here is derived from an EMBL/GenBank/DDBJ whole genome shotgun (WGS) entry which is preliminary data.</text>
</comment>
<evidence type="ECO:0000256" key="1">
    <source>
        <dbReference type="ARBA" id="ARBA00022801"/>
    </source>
</evidence>
<evidence type="ECO:0000313" key="4">
    <source>
        <dbReference type="Proteomes" id="UP000318405"/>
    </source>
</evidence>
<protein>
    <submittedName>
        <fullName evidence="3">Alpha/beta hydrolase</fullName>
    </submittedName>
</protein>
<evidence type="ECO:0000313" key="3">
    <source>
        <dbReference type="EMBL" id="TSH90386.1"/>
    </source>
</evidence>
<gene>
    <name evidence="3" type="ORF">FOZ76_21425</name>
</gene>
<proteinExistence type="predicted"/>
<name>A0A556ABW4_9BURK</name>
<keyword evidence="1 3" id="KW-0378">Hydrolase</keyword>
<dbReference type="InterPro" id="IPR000639">
    <property type="entry name" value="Epox_hydrolase-like"/>
</dbReference>
<organism evidence="3 4">
    <name type="scientific">Verticiella sediminum</name>
    <dbReference type="NCBI Taxonomy" id="1247510"/>
    <lineage>
        <taxon>Bacteria</taxon>
        <taxon>Pseudomonadati</taxon>
        <taxon>Pseudomonadota</taxon>
        <taxon>Betaproteobacteria</taxon>
        <taxon>Burkholderiales</taxon>
        <taxon>Alcaligenaceae</taxon>
        <taxon>Verticiella</taxon>
    </lineage>
</organism>
<dbReference type="GO" id="GO:0016787">
    <property type="term" value="F:hydrolase activity"/>
    <property type="evidence" value="ECO:0007669"/>
    <property type="project" value="UniProtKB-KW"/>
</dbReference>
<dbReference type="InterPro" id="IPR000073">
    <property type="entry name" value="AB_hydrolase_1"/>
</dbReference>
<dbReference type="RefSeq" id="WP_143950302.1">
    <property type="nucleotide sequence ID" value="NZ_BAABMB010000003.1"/>
</dbReference>
<dbReference type="Pfam" id="PF00561">
    <property type="entry name" value="Abhydrolase_1"/>
    <property type="match status" value="1"/>
</dbReference>
<dbReference type="InterPro" id="IPR029058">
    <property type="entry name" value="AB_hydrolase_fold"/>
</dbReference>
<evidence type="ECO:0000259" key="2">
    <source>
        <dbReference type="Pfam" id="PF00561"/>
    </source>
</evidence>
<dbReference type="Gene3D" id="3.40.50.1820">
    <property type="entry name" value="alpha/beta hydrolase"/>
    <property type="match status" value="1"/>
</dbReference>
<dbReference type="PRINTS" id="PR00111">
    <property type="entry name" value="ABHYDROLASE"/>
</dbReference>
<dbReference type="Proteomes" id="UP000318405">
    <property type="component" value="Unassembled WGS sequence"/>
</dbReference>
<sequence>MSTDYPLLAGRYAEVAPGVKLHYRACGPQDGRLLIFLHGFPEAGFIWEPHLQAMAGEWLAVAPDLRGYNLSSKPAEVAAYRPDALVGDLIGLIRHFGRERATIVAHDWGGALAWNLAILHPGYVERLVIVNSPHPVLFARALASDPAQQAASAYMNWLRQPGSEEALVADDFRRLDGMLAGHGQNGAWYTEAERARYHAMWSVPGEGGSHAMTGAVNYYRASPLRPPSANDPAPPPQLDPTRWRTGVPVRVIWATDDLALPASLADGLPEVCADLRVWRIADAGHWVVHERPDAFQGLLKAALQDMG</sequence>
<dbReference type="SUPFAM" id="SSF53474">
    <property type="entry name" value="alpha/beta-Hydrolases"/>
    <property type="match status" value="1"/>
</dbReference>
<dbReference type="PANTHER" id="PTHR43329">
    <property type="entry name" value="EPOXIDE HYDROLASE"/>
    <property type="match status" value="1"/>
</dbReference>
<dbReference type="AlphaFoldDB" id="A0A556ABW4"/>
<dbReference type="PRINTS" id="PR00412">
    <property type="entry name" value="EPOXHYDRLASE"/>
</dbReference>
<feature type="domain" description="AB hydrolase-1" evidence="2">
    <location>
        <begin position="33"/>
        <end position="292"/>
    </location>
</feature>
<dbReference type="EMBL" id="VLTJ01000039">
    <property type="protein sequence ID" value="TSH90386.1"/>
    <property type="molecule type" value="Genomic_DNA"/>
</dbReference>
<accession>A0A556ABW4</accession>
<dbReference type="OrthoDB" id="9780765at2"/>